<dbReference type="Gene3D" id="2.40.340.10">
    <property type="entry name" value="MoeA, C-terminal, domain IV"/>
    <property type="match status" value="1"/>
</dbReference>
<evidence type="ECO:0000313" key="13">
    <source>
        <dbReference type="EMBL" id="RFA38413.1"/>
    </source>
</evidence>
<evidence type="ECO:0000256" key="7">
    <source>
        <dbReference type="ARBA" id="ARBA00022723"/>
    </source>
</evidence>
<evidence type="ECO:0000256" key="11">
    <source>
        <dbReference type="RuleBase" id="RU365090"/>
    </source>
</evidence>
<name>A0A3E0X2J8_9GAMM</name>
<comment type="catalytic activity">
    <reaction evidence="10">
        <text>adenylyl-molybdopterin + molybdate = Mo-molybdopterin + AMP + H(+)</text>
        <dbReference type="Rhea" id="RHEA:35047"/>
        <dbReference type="ChEBI" id="CHEBI:15378"/>
        <dbReference type="ChEBI" id="CHEBI:36264"/>
        <dbReference type="ChEBI" id="CHEBI:62727"/>
        <dbReference type="ChEBI" id="CHEBI:71302"/>
        <dbReference type="ChEBI" id="CHEBI:456215"/>
        <dbReference type="EC" id="2.10.1.1"/>
    </reaction>
</comment>
<evidence type="ECO:0000256" key="9">
    <source>
        <dbReference type="ARBA" id="ARBA00023150"/>
    </source>
</evidence>
<evidence type="ECO:0000256" key="10">
    <source>
        <dbReference type="ARBA" id="ARBA00047317"/>
    </source>
</evidence>
<protein>
    <recommendedName>
        <fullName evidence="11">Molybdopterin molybdenumtransferase</fullName>
        <ecNumber evidence="11">2.10.1.1</ecNumber>
    </recommendedName>
</protein>
<comment type="similarity">
    <text evidence="4 11">Belongs to the MoeA family.</text>
</comment>
<dbReference type="SUPFAM" id="SSF53218">
    <property type="entry name" value="Molybdenum cofactor biosynthesis proteins"/>
    <property type="match status" value="1"/>
</dbReference>
<dbReference type="GO" id="GO:0061599">
    <property type="term" value="F:molybdopterin molybdotransferase activity"/>
    <property type="evidence" value="ECO:0007669"/>
    <property type="project" value="UniProtKB-UniRule"/>
</dbReference>
<dbReference type="CDD" id="cd00887">
    <property type="entry name" value="MoeA"/>
    <property type="match status" value="1"/>
</dbReference>
<dbReference type="GO" id="GO:0046872">
    <property type="term" value="F:metal ion binding"/>
    <property type="evidence" value="ECO:0007669"/>
    <property type="project" value="UniProtKB-UniRule"/>
</dbReference>
<dbReference type="EC" id="2.10.1.1" evidence="11"/>
<evidence type="ECO:0000313" key="14">
    <source>
        <dbReference type="Proteomes" id="UP000256763"/>
    </source>
</evidence>
<dbReference type="InterPro" id="IPR036688">
    <property type="entry name" value="MoeA_C_domain_IV_sf"/>
</dbReference>
<dbReference type="EMBL" id="NFZW01000004">
    <property type="protein sequence ID" value="RFA38413.1"/>
    <property type="molecule type" value="Genomic_DNA"/>
</dbReference>
<evidence type="ECO:0000256" key="4">
    <source>
        <dbReference type="ARBA" id="ARBA00010763"/>
    </source>
</evidence>
<evidence type="ECO:0000256" key="6">
    <source>
        <dbReference type="ARBA" id="ARBA00022679"/>
    </source>
</evidence>
<dbReference type="AlphaFoldDB" id="A0A3E0X2J8"/>
<dbReference type="Gene3D" id="3.40.980.10">
    <property type="entry name" value="MoaB/Mog-like domain"/>
    <property type="match status" value="1"/>
</dbReference>
<dbReference type="InterPro" id="IPR038987">
    <property type="entry name" value="MoeA-like"/>
</dbReference>
<evidence type="ECO:0000259" key="12">
    <source>
        <dbReference type="SMART" id="SM00852"/>
    </source>
</evidence>
<dbReference type="Gene3D" id="2.170.190.11">
    <property type="entry name" value="Molybdopterin biosynthesis moea protein, domain 3"/>
    <property type="match status" value="1"/>
</dbReference>
<gene>
    <name evidence="13" type="ORF">CAL65_05410</name>
</gene>
<dbReference type="GO" id="GO:0006777">
    <property type="term" value="P:Mo-molybdopterin cofactor biosynthetic process"/>
    <property type="evidence" value="ECO:0007669"/>
    <property type="project" value="UniProtKB-UniRule"/>
</dbReference>
<dbReference type="PANTHER" id="PTHR10192:SF5">
    <property type="entry name" value="GEPHYRIN"/>
    <property type="match status" value="1"/>
</dbReference>
<dbReference type="PANTHER" id="PTHR10192">
    <property type="entry name" value="MOLYBDOPTERIN BIOSYNTHESIS PROTEIN"/>
    <property type="match status" value="1"/>
</dbReference>
<organism evidence="13 14">
    <name type="scientific">Alkalilimnicola ehrlichii</name>
    <dbReference type="NCBI Taxonomy" id="351052"/>
    <lineage>
        <taxon>Bacteria</taxon>
        <taxon>Pseudomonadati</taxon>
        <taxon>Pseudomonadota</taxon>
        <taxon>Gammaproteobacteria</taxon>
        <taxon>Chromatiales</taxon>
        <taxon>Ectothiorhodospiraceae</taxon>
        <taxon>Alkalilimnicola</taxon>
    </lineage>
</organism>
<dbReference type="NCBIfam" id="TIGR00177">
    <property type="entry name" value="molyb_syn"/>
    <property type="match status" value="1"/>
</dbReference>
<dbReference type="InterPro" id="IPR036425">
    <property type="entry name" value="MoaB/Mog-like_dom_sf"/>
</dbReference>
<dbReference type="Proteomes" id="UP000256763">
    <property type="component" value="Unassembled WGS sequence"/>
</dbReference>
<accession>A0A3E0X2J8</accession>
<dbReference type="PROSITE" id="PS01079">
    <property type="entry name" value="MOCF_BIOSYNTHESIS_2"/>
    <property type="match status" value="1"/>
</dbReference>
<proteinExistence type="inferred from homology"/>
<comment type="pathway">
    <text evidence="3 11">Cofactor biosynthesis; molybdopterin biosynthesis.</text>
</comment>
<reference evidence="14" key="1">
    <citation type="submission" date="2017-05" db="EMBL/GenBank/DDBJ databases">
        <authorList>
            <person name="Sharma S."/>
            <person name="Sidhu C."/>
            <person name="Pinnaka A.K."/>
        </authorList>
    </citation>
    <scope>NUCLEOTIDE SEQUENCE [LARGE SCALE GENOMIC DNA]</scope>
    <source>
        <strain evidence="14">AK93</strain>
    </source>
</reference>
<evidence type="ECO:0000256" key="2">
    <source>
        <dbReference type="ARBA" id="ARBA00002901"/>
    </source>
</evidence>
<keyword evidence="5 11" id="KW-0500">Molybdenum</keyword>
<feature type="domain" description="MoaB/Mog" evidence="12">
    <location>
        <begin position="174"/>
        <end position="311"/>
    </location>
</feature>
<keyword evidence="14" id="KW-1185">Reference proteome</keyword>
<dbReference type="SUPFAM" id="SSF63867">
    <property type="entry name" value="MoeA C-terminal domain-like"/>
    <property type="match status" value="1"/>
</dbReference>
<evidence type="ECO:0000256" key="1">
    <source>
        <dbReference type="ARBA" id="ARBA00001946"/>
    </source>
</evidence>
<dbReference type="Pfam" id="PF03454">
    <property type="entry name" value="MoeA_C"/>
    <property type="match status" value="1"/>
</dbReference>
<keyword evidence="7 11" id="KW-0479">Metal-binding</keyword>
<dbReference type="InterPro" id="IPR036135">
    <property type="entry name" value="MoeA_linker/N_sf"/>
</dbReference>
<dbReference type="UniPathway" id="UPA00344"/>
<dbReference type="SMART" id="SM00852">
    <property type="entry name" value="MoCF_biosynth"/>
    <property type="match status" value="1"/>
</dbReference>
<keyword evidence="6 11" id="KW-0808">Transferase</keyword>
<comment type="cofactor">
    <cofactor evidence="1 11">
        <name>Mg(2+)</name>
        <dbReference type="ChEBI" id="CHEBI:18420"/>
    </cofactor>
</comment>
<dbReference type="NCBIfam" id="NF045515">
    <property type="entry name" value="Glp_gephyrin"/>
    <property type="match status" value="1"/>
</dbReference>
<keyword evidence="9 11" id="KW-0501">Molybdenum cofactor biosynthesis</keyword>
<evidence type="ECO:0000256" key="5">
    <source>
        <dbReference type="ARBA" id="ARBA00022505"/>
    </source>
</evidence>
<dbReference type="Pfam" id="PF03453">
    <property type="entry name" value="MoeA_N"/>
    <property type="match status" value="1"/>
</dbReference>
<dbReference type="SUPFAM" id="SSF63882">
    <property type="entry name" value="MoeA N-terminal region -like"/>
    <property type="match status" value="1"/>
</dbReference>
<evidence type="ECO:0000256" key="8">
    <source>
        <dbReference type="ARBA" id="ARBA00022842"/>
    </source>
</evidence>
<keyword evidence="8 11" id="KW-0460">Magnesium</keyword>
<dbReference type="GO" id="GO:0005829">
    <property type="term" value="C:cytosol"/>
    <property type="evidence" value="ECO:0007669"/>
    <property type="project" value="TreeGrafter"/>
</dbReference>
<sequence>MLSIRDAIAALLAASSPAPRRQTLPIGKALGRTLLQSVTAQADVPGHDNSAMDGYAVSLADLAETRRLPVGSTIQAGARPSELLAGNAARIYTGAPIPTGADAVVMQEQCDAADGYVQLPSDIKPGQNIRRAGEDVARGSTVLQPGRRLRAQELGLIASVGVAEVEVAAPLKIALLTTGDELVPAGRPLAPGQIHDSNGPMLAALVESLGFTALTPRHLPDDPALTRQYLAEAAVGADVIITTGGVSVGDADYVKPAVEALGELGLWKVAIKPGKPFAFGRVGDTPFIGLPGNPVSVFVTFLILARPLLMKLQGIESVDAPPEFPLPAGFTVERADRRRETFLRTRLCERNGTLWVEAYPHQGSGVLSSTCWADGLVRLKPGQTVAEGDILPYTPMSSLLCSH</sequence>
<dbReference type="InterPro" id="IPR005111">
    <property type="entry name" value="MoeA_C_domain_IV"/>
</dbReference>
<comment type="function">
    <text evidence="2 11">Catalyzes the insertion of molybdate into adenylated molybdopterin with the concomitant release of AMP.</text>
</comment>
<evidence type="ECO:0000256" key="3">
    <source>
        <dbReference type="ARBA" id="ARBA00005046"/>
    </source>
</evidence>
<dbReference type="InterPro" id="IPR001453">
    <property type="entry name" value="MoaB/Mog_dom"/>
</dbReference>
<dbReference type="InterPro" id="IPR005110">
    <property type="entry name" value="MoeA_linker/N"/>
</dbReference>
<comment type="caution">
    <text evidence="13">The sequence shown here is derived from an EMBL/GenBank/DDBJ whole genome shotgun (WGS) entry which is preliminary data.</text>
</comment>
<dbReference type="Pfam" id="PF00994">
    <property type="entry name" value="MoCF_biosynth"/>
    <property type="match status" value="1"/>
</dbReference>
<dbReference type="InterPro" id="IPR008284">
    <property type="entry name" value="MoCF_biosynth_CS"/>
</dbReference>
<dbReference type="FunFam" id="3.40.980.10:FF:000004">
    <property type="entry name" value="Molybdopterin molybdenumtransferase"/>
    <property type="match status" value="1"/>
</dbReference>
<dbReference type="Gene3D" id="3.90.105.10">
    <property type="entry name" value="Molybdopterin biosynthesis moea protein, domain 2"/>
    <property type="match status" value="1"/>
</dbReference>